<feature type="compositionally biased region" description="Polar residues" evidence="1">
    <location>
        <begin position="1"/>
        <end position="12"/>
    </location>
</feature>
<name>A0AAP4F8C2_9CORY</name>
<keyword evidence="2" id="KW-0812">Transmembrane</keyword>
<feature type="transmembrane region" description="Helical" evidence="2">
    <location>
        <begin position="364"/>
        <end position="385"/>
    </location>
</feature>
<evidence type="ECO:0000313" key="4">
    <source>
        <dbReference type="Proteomes" id="UP001224412"/>
    </source>
</evidence>
<feature type="transmembrane region" description="Helical" evidence="2">
    <location>
        <begin position="423"/>
        <end position="443"/>
    </location>
</feature>
<keyword evidence="2" id="KW-1133">Transmembrane helix</keyword>
<evidence type="ECO:0000256" key="1">
    <source>
        <dbReference type="SAM" id="MobiDB-lite"/>
    </source>
</evidence>
<gene>
    <name evidence="3" type="ORF">QPX42_00580</name>
</gene>
<evidence type="ECO:0008006" key="5">
    <source>
        <dbReference type="Google" id="ProtNLM"/>
    </source>
</evidence>
<feature type="transmembrane region" description="Helical" evidence="2">
    <location>
        <begin position="333"/>
        <end position="352"/>
    </location>
</feature>
<sequence length="510" mass="51747">MNDSSPAVNNRAATPDGASPHASMGLGESRFGEQRVPGSRMRGIVALLAVVLPLAVGAVIAAAASLSPSDSWSAPEEPTGAPAVQNPGVDNSKLIDARRAAGQASSQAGILYSAIDELLSGLEGVDGNTEELVGAVGEAADGADRLRQGMVELQAGTGQLGRGANELADGVGQAVDQVVGFGAVQGQLLEAADRAIEELRGVQGPEAEQAVRDLRSLRQQIDNFNFQREVADDLLAMKNGSRDLANQLNVPGYGFHDGVYELTNGSKNLSAGLQELRARIDEATAGLDEFDGGAERLEAMAQSTKQKADAVNRAIPAGPSGAEPGDAEPARGVLPPVVAMLVAALVMLAGVVMAAMSNFFATRWAVQLSGGLLAAASGAVLVGLLGDGLSIATIAISAGVSALSAWVAAGFTGVLMQLAGLRSGLVIAAIAGIGQVAAVGWVWQAAASAEISQAWSALAGFLPLHWATTALSTTANDGAILGLWVALAVLAVSAFVGLVVAPLLNRRRVN</sequence>
<evidence type="ECO:0000313" key="3">
    <source>
        <dbReference type="EMBL" id="MDK4306060.1"/>
    </source>
</evidence>
<dbReference type="AlphaFoldDB" id="A0AAP4F8C2"/>
<feature type="region of interest" description="Disordered" evidence="1">
    <location>
        <begin position="68"/>
        <end position="90"/>
    </location>
</feature>
<keyword evidence="2" id="KW-0472">Membrane</keyword>
<feature type="region of interest" description="Disordered" evidence="1">
    <location>
        <begin position="1"/>
        <end position="33"/>
    </location>
</feature>
<accession>A0AAP4F8C2</accession>
<dbReference type="RefSeq" id="WP_284588676.1">
    <property type="nucleotide sequence ID" value="NZ_JASNUC010000001.1"/>
</dbReference>
<evidence type="ECO:0000256" key="2">
    <source>
        <dbReference type="SAM" id="Phobius"/>
    </source>
</evidence>
<comment type="caution">
    <text evidence="3">The sequence shown here is derived from an EMBL/GenBank/DDBJ whole genome shotgun (WGS) entry which is preliminary data.</text>
</comment>
<feature type="transmembrane region" description="Helical" evidence="2">
    <location>
        <begin position="391"/>
        <end position="416"/>
    </location>
</feature>
<organism evidence="3 4">
    <name type="scientific">Corynebacterium pseudodiphtheriticum</name>
    <dbReference type="NCBI Taxonomy" id="37637"/>
    <lineage>
        <taxon>Bacteria</taxon>
        <taxon>Bacillati</taxon>
        <taxon>Actinomycetota</taxon>
        <taxon>Actinomycetes</taxon>
        <taxon>Mycobacteriales</taxon>
        <taxon>Corynebacteriaceae</taxon>
        <taxon>Corynebacterium</taxon>
    </lineage>
</organism>
<feature type="transmembrane region" description="Helical" evidence="2">
    <location>
        <begin position="481"/>
        <end position="504"/>
    </location>
</feature>
<dbReference type="EMBL" id="JASNVH010000001">
    <property type="protein sequence ID" value="MDK4306060.1"/>
    <property type="molecule type" value="Genomic_DNA"/>
</dbReference>
<reference evidence="3" key="1">
    <citation type="submission" date="2023-05" db="EMBL/GenBank/DDBJ databases">
        <title>Metabolic capabilities are highly conserved among human nasal-associated Corynebacterium species in pangenomic analyses.</title>
        <authorList>
            <person name="Tran T.H."/>
            <person name="Roberts A.Q."/>
            <person name="Escapa I.F."/>
            <person name="Gao W."/>
            <person name="Conlan S."/>
            <person name="Kong H."/>
            <person name="Segre J.A."/>
            <person name="Kelly M.S."/>
            <person name="Lemon K.P."/>
        </authorList>
    </citation>
    <scope>NUCLEOTIDE SEQUENCE</scope>
    <source>
        <strain evidence="3">KPL2773</strain>
    </source>
</reference>
<proteinExistence type="predicted"/>
<dbReference type="Proteomes" id="UP001224412">
    <property type="component" value="Unassembled WGS sequence"/>
</dbReference>
<feature type="transmembrane region" description="Helical" evidence="2">
    <location>
        <begin position="44"/>
        <end position="66"/>
    </location>
</feature>
<protein>
    <recommendedName>
        <fullName evidence="5">X-X-X-Leu-X-X-Gly heptad repeat-containing protein</fullName>
    </recommendedName>
</protein>